<protein>
    <recommendedName>
        <fullName evidence="17">DNA ligase</fullName>
        <ecNumber evidence="17">6.5.1.1</ecNumber>
    </recommendedName>
</protein>
<dbReference type="InterPro" id="IPR001357">
    <property type="entry name" value="BRCT_dom"/>
</dbReference>
<comment type="subcellular location">
    <subcellularLocation>
        <location evidence="2">Nucleus</location>
    </subcellularLocation>
</comment>
<dbReference type="FunFam" id="2.40.50.140:FF:000150">
    <property type="entry name" value="DNA ligase"/>
    <property type="match status" value="1"/>
</dbReference>
<evidence type="ECO:0000259" key="20">
    <source>
        <dbReference type="PROSITE" id="PS50160"/>
    </source>
</evidence>
<dbReference type="InterPro" id="IPR000977">
    <property type="entry name" value="DNA_ligase_ATP-dep"/>
</dbReference>
<evidence type="ECO:0000256" key="10">
    <source>
        <dbReference type="ARBA" id="ARBA00022840"/>
    </source>
</evidence>
<keyword evidence="13 17" id="KW-0234">DNA repair</keyword>
<gene>
    <name evidence="22" type="ORF">AKAME5_001635900</name>
</gene>
<evidence type="ECO:0000256" key="3">
    <source>
        <dbReference type="ARBA" id="ARBA00007572"/>
    </source>
</evidence>
<evidence type="ECO:0000256" key="11">
    <source>
        <dbReference type="ARBA" id="ARBA00022842"/>
    </source>
</evidence>
<dbReference type="CDD" id="cd17722">
    <property type="entry name" value="BRCT_DNA_ligase_IV_rpt1"/>
    <property type="match status" value="1"/>
</dbReference>
<dbReference type="Gene3D" id="3.30.470.30">
    <property type="entry name" value="DNA ligase/mRNA capping enzyme"/>
    <property type="match status" value="1"/>
</dbReference>
<dbReference type="CDD" id="cd07968">
    <property type="entry name" value="OBF_DNA_ligase_IV"/>
    <property type="match status" value="1"/>
</dbReference>
<evidence type="ECO:0000256" key="8">
    <source>
        <dbReference type="ARBA" id="ARBA00022741"/>
    </source>
</evidence>
<evidence type="ECO:0000256" key="15">
    <source>
        <dbReference type="ARBA" id="ARBA00023306"/>
    </source>
</evidence>
<dbReference type="InterPro" id="IPR012308">
    <property type="entry name" value="DNA_ligase_ATP-dep_N"/>
</dbReference>
<dbReference type="InterPro" id="IPR012310">
    <property type="entry name" value="DNA_ligase_ATP-dep_cent"/>
</dbReference>
<keyword evidence="6" id="KW-0479">Metal-binding</keyword>
<dbReference type="GO" id="GO:0071897">
    <property type="term" value="P:DNA biosynthetic process"/>
    <property type="evidence" value="ECO:0007669"/>
    <property type="project" value="InterPro"/>
</dbReference>
<dbReference type="Gene3D" id="3.40.50.10190">
    <property type="entry name" value="BRCT domain"/>
    <property type="match status" value="2"/>
</dbReference>
<dbReference type="Gene3D" id="6.10.250.520">
    <property type="match status" value="1"/>
</dbReference>
<dbReference type="InterPro" id="IPR036599">
    <property type="entry name" value="DNA_ligase_N_sf"/>
</dbReference>
<dbReference type="InterPro" id="IPR021536">
    <property type="entry name" value="DNA_ligase_IV_dom"/>
</dbReference>
<dbReference type="AlphaFoldDB" id="A0AAD3RDA4"/>
<name>A0AAD3RDA4_LATJO</name>
<keyword evidence="4 17" id="KW-0436">Ligase</keyword>
<dbReference type="FunFam" id="3.40.50.10190:FF:000044">
    <property type="entry name" value="DNA ligase"/>
    <property type="match status" value="1"/>
</dbReference>
<dbReference type="SMART" id="SM00292">
    <property type="entry name" value="BRCT"/>
    <property type="match status" value="2"/>
</dbReference>
<comment type="caution">
    <text evidence="22">The sequence shown here is derived from an EMBL/GenBank/DDBJ whole genome shotgun (WGS) entry which is preliminary data.</text>
</comment>
<dbReference type="Pfam" id="PF04675">
    <property type="entry name" value="DNA_ligase_A_N"/>
    <property type="match status" value="1"/>
</dbReference>
<keyword evidence="23" id="KW-1185">Reference proteome</keyword>
<dbReference type="GO" id="GO:0033152">
    <property type="term" value="P:immunoglobulin V(D)J recombination"/>
    <property type="evidence" value="ECO:0007669"/>
    <property type="project" value="TreeGrafter"/>
</dbReference>
<dbReference type="InterPro" id="IPR016059">
    <property type="entry name" value="DNA_ligase_ATP-dep_CS"/>
</dbReference>
<evidence type="ECO:0000256" key="1">
    <source>
        <dbReference type="ARBA" id="ARBA00001946"/>
    </source>
</evidence>
<comment type="similarity">
    <text evidence="3 18">Belongs to the ATP-dependent DNA ligase family.</text>
</comment>
<dbReference type="GO" id="GO:0006297">
    <property type="term" value="P:nucleotide-excision repair, DNA gap filling"/>
    <property type="evidence" value="ECO:0007669"/>
    <property type="project" value="TreeGrafter"/>
</dbReference>
<feature type="domain" description="BRCT" evidence="21">
    <location>
        <begin position="846"/>
        <end position="902"/>
    </location>
</feature>
<organism evidence="22 23">
    <name type="scientific">Lates japonicus</name>
    <name type="common">Japanese lates</name>
    <dbReference type="NCBI Taxonomy" id="270547"/>
    <lineage>
        <taxon>Eukaryota</taxon>
        <taxon>Metazoa</taxon>
        <taxon>Chordata</taxon>
        <taxon>Craniata</taxon>
        <taxon>Vertebrata</taxon>
        <taxon>Euteleostomi</taxon>
        <taxon>Actinopterygii</taxon>
        <taxon>Neopterygii</taxon>
        <taxon>Teleostei</taxon>
        <taxon>Neoteleostei</taxon>
        <taxon>Acanthomorphata</taxon>
        <taxon>Carangaria</taxon>
        <taxon>Carangaria incertae sedis</taxon>
        <taxon>Centropomidae</taxon>
        <taxon>Lates</taxon>
    </lineage>
</organism>
<feature type="domain" description="ATP-dependent DNA ligase family profile" evidence="20">
    <location>
        <begin position="360"/>
        <end position="494"/>
    </location>
</feature>
<dbReference type="Pfam" id="PF04679">
    <property type="entry name" value="DNA_ligase_A_C"/>
    <property type="match status" value="1"/>
</dbReference>
<feature type="region of interest" description="Disordered" evidence="19">
    <location>
        <begin position="903"/>
        <end position="922"/>
    </location>
</feature>
<keyword evidence="15" id="KW-0131">Cell cycle</keyword>
<dbReference type="PROSITE" id="PS50160">
    <property type="entry name" value="DNA_LIGASE_A3"/>
    <property type="match status" value="1"/>
</dbReference>
<keyword evidence="5" id="KW-0132">Cell division</keyword>
<dbReference type="PROSITE" id="PS50172">
    <property type="entry name" value="BRCT"/>
    <property type="match status" value="2"/>
</dbReference>
<feature type="compositionally biased region" description="Basic residues" evidence="19">
    <location>
        <begin position="630"/>
        <end position="639"/>
    </location>
</feature>
<dbReference type="InterPro" id="IPR044125">
    <property type="entry name" value="Adenylation_DNA_ligase_IV"/>
</dbReference>
<evidence type="ECO:0000256" key="4">
    <source>
        <dbReference type="ARBA" id="ARBA00022598"/>
    </source>
</evidence>
<evidence type="ECO:0000259" key="21">
    <source>
        <dbReference type="PROSITE" id="PS50172"/>
    </source>
</evidence>
<dbReference type="GO" id="GO:0005524">
    <property type="term" value="F:ATP binding"/>
    <property type="evidence" value="ECO:0007669"/>
    <property type="project" value="UniProtKB-KW"/>
</dbReference>
<keyword evidence="10 17" id="KW-0067">ATP-binding</keyword>
<dbReference type="SUPFAM" id="SSF56091">
    <property type="entry name" value="DNA ligase/mRNA capping enzyme, catalytic domain"/>
    <property type="match status" value="1"/>
</dbReference>
<dbReference type="FunFam" id="1.10.3260.10:FF:000003">
    <property type="entry name" value="DNA ligase"/>
    <property type="match status" value="1"/>
</dbReference>
<dbReference type="PROSITE" id="PS00697">
    <property type="entry name" value="DNA_LIGASE_A1"/>
    <property type="match status" value="1"/>
</dbReference>
<evidence type="ECO:0000256" key="7">
    <source>
        <dbReference type="ARBA" id="ARBA00022737"/>
    </source>
</evidence>
<keyword evidence="14" id="KW-0539">Nucleus</keyword>
<feature type="region of interest" description="Disordered" evidence="19">
    <location>
        <begin position="619"/>
        <end position="639"/>
    </location>
</feature>
<evidence type="ECO:0000256" key="9">
    <source>
        <dbReference type="ARBA" id="ARBA00022763"/>
    </source>
</evidence>
<dbReference type="PANTHER" id="PTHR45997">
    <property type="entry name" value="DNA LIGASE 4"/>
    <property type="match status" value="1"/>
</dbReference>
<evidence type="ECO:0000256" key="2">
    <source>
        <dbReference type="ARBA" id="ARBA00004123"/>
    </source>
</evidence>
<evidence type="ECO:0000256" key="14">
    <source>
        <dbReference type="ARBA" id="ARBA00023242"/>
    </source>
</evidence>
<dbReference type="InterPro" id="IPR029710">
    <property type="entry name" value="LIG4"/>
</dbReference>
<dbReference type="GO" id="GO:0032807">
    <property type="term" value="C:DNA ligase IV complex"/>
    <property type="evidence" value="ECO:0007669"/>
    <property type="project" value="TreeGrafter"/>
</dbReference>
<dbReference type="GO" id="GO:0003910">
    <property type="term" value="F:DNA ligase (ATP) activity"/>
    <property type="evidence" value="ECO:0007669"/>
    <property type="project" value="UniProtKB-EC"/>
</dbReference>
<feature type="non-terminal residue" evidence="22">
    <location>
        <position position="1"/>
    </location>
</feature>
<evidence type="ECO:0000256" key="13">
    <source>
        <dbReference type="ARBA" id="ARBA00023204"/>
    </source>
</evidence>
<dbReference type="GO" id="GO:0003677">
    <property type="term" value="F:DNA binding"/>
    <property type="evidence" value="ECO:0007669"/>
    <property type="project" value="InterPro"/>
</dbReference>
<dbReference type="SUPFAM" id="SSF52113">
    <property type="entry name" value="BRCT domain"/>
    <property type="match status" value="2"/>
</dbReference>
<reference evidence="22" key="1">
    <citation type="submission" date="2022-08" db="EMBL/GenBank/DDBJ databases">
        <title>Genome sequencing of akame (Lates japonicus).</title>
        <authorList>
            <person name="Hashiguchi Y."/>
            <person name="Takahashi H."/>
        </authorList>
    </citation>
    <scope>NUCLEOTIDE SEQUENCE</scope>
    <source>
        <strain evidence="22">Kochi</strain>
    </source>
</reference>
<evidence type="ECO:0000313" key="23">
    <source>
        <dbReference type="Proteomes" id="UP001279410"/>
    </source>
</evidence>
<dbReference type="FunFam" id="3.30.470.30:FF:000008">
    <property type="entry name" value="DNA ligase"/>
    <property type="match status" value="1"/>
</dbReference>
<evidence type="ECO:0000256" key="19">
    <source>
        <dbReference type="SAM" id="MobiDB-lite"/>
    </source>
</evidence>
<comment type="catalytic activity">
    <reaction evidence="16 17">
        <text>ATP + (deoxyribonucleotide)n-3'-hydroxyl + 5'-phospho-(deoxyribonucleotide)m = (deoxyribonucleotide)n+m + AMP + diphosphate.</text>
        <dbReference type="EC" id="6.5.1.1"/>
    </reaction>
</comment>
<accession>A0AAD3RDA4</accession>
<evidence type="ECO:0000256" key="16">
    <source>
        <dbReference type="ARBA" id="ARBA00034003"/>
    </source>
</evidence>
<dbReference type="Pfam" id="PF11411">
    <property type="entry name" value="DNA_ligase_IV"/>
    <property type="match status" value="1"/>
</dbReference>
<dbReference type="CDD" id="cd07903">
    <property type="entry name" value="Adenylation_DNA_ligase_IV"/>
    <property type="match status" value="1"/>
</dbReference>
<dbReference type="GO" id="GO:0005958">
    <property type="term" value="C:DNA-dependent protein kinase-DNA ligase 4 complex"/>
    <property type="evidence" value="ECO:0007669"/>
    <property type="project" value="TreeGrafter"/>
</dbReference>
<dbReference type="Pfam" id="PF16589">
    <property type="entry name" value="BRCT_2"/>
    <property type="match status" value="1"/>
</dbReference>
<dbReference type="InterPro" id="IPR036420">
    <property type="entry name" value="BRCT_dom_sf"/>
</dbReference>
<evidence type="ECO:0000256" key="12">
    <source>
        <dbReference type="ARBA" id="ARBA00023172"/>
    </source>
</evidence>
<dbReference type="Gene3D" id="2.40.50.140">
    <property type="entry name" value="Nucleic acid-binding proteins"/>
    <property type="match status" value="1"/>
</dbReference>
<dbReference type="EMBL" id="BRZM01000072">
    <property type="protein sequence ID" value="GLD64848.1"/>
    <property type="molecule type" value="Genomic_DNA"/>
</dbReference>
<dbReference type="PROSITE" id="PS00333">
    <property type="entry name" value="DNA_LIGASE_A2"/>
    <property type="match status" value="1"/>
</dbReference>
<dbReference type="CDD" id="cd17717">
    <property type="entry name" value="BRCT_DNA_ligase_IV_rpt2"/>
    <property type="match status" value="1"/>
</dbReference>
<sequence>MEGTSKSDAAAQPSVAAQVPFLHLCTILEKIQKAKLRPDKSRILGDFIESWRKFHSALHKDSPKTTDSFYPAMRLIVPPFERERMAYGIKENMLAKLYIDALGLPKNGPEANKLLNYRAPSISQGEAGDFAGMAYFVLKKRCTSQGNLSIKEVNDFLDSVAVNNANKQKDLVRKSLLHLITQSSALEQKWLIRMILKDMKLGISKETVLQVFHPDAAELYNVNTDLNKVCQQLHNLSVSLSEVSIGIFSAFKPMLAAVANIRNVEKQMGNSPFYIQTKLDGERIQLHKDGDVYKYFSRNAFEYTQQFGGSPLEGSLTPYIHNVFKSNVVNCILDGEMMAYNPTTENFMQKGSKFDIKRLMEDSELQTCFCVFDVLLVNDQKLGKETLKKRFETLQTVFTPVKGRIHLVPKTDARTMQEVVNALNDAIDNREEGIMVKDPLSIYKPDKRGEGWLKIKPEYVDGLMDELDLLIVGGYWGKGRRGGMMSHFLCAVAEAPKPGEKPSVFHTLCRIGSGYTMKELYDLGLKLAKHWKVYRRNDPPVSILCGTEKPEVYIEPCNSVIVQVRAAEIVGSDMYKTNCTLRFPRIEKIREDKEWHQCMTLAELDQFRSKASGKLASRHLHITDDDGPQKKKRKPVPKPKKVVGLIDHFKPQDLSGVTKETDMFEDVEFCILNGTQDHSKAELEKGVARCGGIVVQNPGRDTYCVIAGVENMRVKNLMLSNQHDVVWASWLLECLDQKEVVPWQPHHMIHMSPSTKEHFAKEYDSYGDSYFVDTDEQQLREVFGRIGSRDMSVAVNVEQVEQRYSWADLPTSMFRPFTAYMDSYANIRDPKTVIPATCLDIRALEFRYHGGTVVQKLEEGVSHVIISEETRLLDLRTLRRRFSRKFKIVRDSWVTDSIKAGQAGTTHHPTLEGRKTRSGPHVNDCCGRGAPTVESAGSQNMTRGAGTCWQQEDDDGFQIWLEPPRDNQKPFTDSERAQRWRLSLASLLFLTILLSDHLWFCAEAKLARTRDKFAASHLLSPQTHSAHSSLRGNPDAIFIGNSTKHLWRLETCHQDSLSKNCFAFADAEDLCRGLSDKEGTRAVNMSDLYLSFCNSYSLLDLFYGSTNPDNLNCSLDVLGDGDTNRCILCVQAYQRYDQHAQEKYEDFELLTQKYEPGAYSVRTCMEQCK</sequence>
<feature type="domain" description="BRCT" evidence="21">
    <location>
        <begin position="659"/>
        <end position="748"/>
    </location>
</feature>
<evidence type="ECO:0000256" key="5">
    <source>
        <dbReference type="ARBA" id="ARBA00022618"/>
    </source>
</evidence>
<dbReference type="InterPro" id="IPR012309">
    <property type="entry name" value="DNA_ligase_ATP-dep_C"/>
</dbReference>
<dbReference type="FunFam" id="3.40.50.10190:FF:000027">
    <property type="entry name" value="DNA ligase"/>
    <property type="match status" value="1"/>
</dbReference>
<dbReference type="Proteomes" id="UP001279410">
    <property type="component" value="Unassembled WGS sequence"/>
</dbReference>
<comment type="cofactor">
    <cofactor evidence="1">
        <name>Mg(2+)</name>
        <dbReference type="ChEBI" id="CHEBI:18420"/>
    </cofactor>
</comment>
<dbReference type="GO" id="GO:0006303">
    <property type="term" value="P:double-strand break repair via nonhomologous end joining"/>
    <property type="evidence" value="ECO:0007669"/>
    <property type="project" value="TreeGrafter"/>
</dbReference>
<dbReference type="Pfam" id="PF00533">
    <property type="entry name" value="BRCT"/>
    <property type="match status" value="1"/>
</dbReference>
<evidence type="ECO:0000256" key="18">
    <source>
        <dbReference type="RuleBase" id="RU004196"/>
    </source>
</evidence>
<proteinExistence type="inferred from homology"/>
<dbReference type="GO" id="GO:0051301">
    <property type="term" value="P:cell division"/>
    <property type="evidence" value="ECO:0007669"/>
    <property type="project" value="UniProtKB-KW"/>
</dbReference>
<keyword evidence="12 17" id="KW-0233">DNA recombination</keyword>
<dbReference type="Gene3D" id="1.10.3260.10">
    <property type="entry name" value="DNA ligase, ATP-dependent, N-terminal domain"/>
    <property type="match status" value="1"/>
</dbReference>
<evidence type="ECO:0000256" key="17">
    <source>
        <dbReference type="RuleBase" id="RU000617"/>
    </source>
</evidence>
<dbReference type="PANTHER" id="PTHR45997:SF1">
    <property type="entry name" value="DNA LIGASE 4"/>
    <property type="match status" value="1"/>
</dbReference>
<keyword evidence="9 17" id="KW-0227">DNA damage</keyword>
<dbReference type="SUPFAM" id="SSF117018">
    <property type="entry name" value="ATP-dependent DNA ligase DNA-binding domain"/>
    <property type="match status" value="1"/>
</dbReference>
<dbReference type="SUPFAM" id="SSF50249">
    <property type="entry name" value="Nucleic acid-binding proteins"/>
    <property type="match status" value="1"/>
</dbReference>
<dbReference type="GO" id="GO:0046872">
    <property type="term" value="F:metal ion binding"/>
    <property type="evidence" value="ECO:0007669"/>
    <property type="project" value="UniProtKB-KW"/>
</dbReference>
<keyword evidence="8 17" id="KW-0547">Nucleotide-binding</keyword>
<evidence type="ECO:0000313" key="22">
    <source>
        <dbReference type="EMBL" id="GLD64848.1"/>
    </source>
</evidence>
<dbReference type="Pfam" id="PF01068">
    <property type="entry name" value="DNA_ligase_A_M"/>
    <property type="match status" value="1"/>
</dbReference>
<dbReference type="EC" id="6.5.1.1" evidence="17"/>
<keyword evidence="7" id="KW-0677">Repeat</keyword>
<evidence type="ECO:0000256" key="6">
    <source>
        <dbReference type="ARBA" id="ARBA00022723"/>
    </source>
</evidence>
<keyword evidence="11" id="KW-0460">Magnesium</keyword>
<dbReference type="NCBIfam" id="TIGR00574">
    <property type="entry name" value="dnl1"/>
    <property type="match status" value="1"/>
</dbReference>
<dbReference type="InterPro" id="IPR012340">
    <property type="entry name" value="NA-bd_OB-fold"/>
</dbReference>